<dbReference type="PANTHER" id="PTHR42887">
    <property type="entry name" value="OS12G0638800 PROTEIN"/>
    <property type="match status" value="1"/>
</dbReference>
<dbReference type="Pfam" id="PF22780">
    <property type="entry name" value="HI0933_like_1st"/>
    <property type="match status" value="1"/>
</dbReference>
<dbReference type="EMBL" id="LLEI02000018">
    <property type="protein sequence ID" value="OAJ95540.1"/>
    <property type="molecule type" value="Genomic_DNA"/>
</dbReference>
<dbReference type="Pfam" id="PF03486">
    <property type="entry name" value="HI0933_like"/>
    <property type="match status" value="1"/>
</dbReference>
<sequence>MTEKFDVVIIGAGAAGLMCAAEAGKRGRKVLLLDHAKKPGRKILIAGGGRCNFTNYDVSANNFLCQNPHFVKSALSQYTNWDFISMVSKHGIEFEERDHGQLFCVGDYDSKDIVKMLLAECDLPCVSQRYQQDIHQIEKTETGFALRTNTSVIECDSLVVATGGLSMPKLGATPFGYKIAEQFGLDIISTTAGLVPFTLHKEDKESFAELSGIAIPAEITAQDGTMFKEALLFTHRGLSGPSVLQISSFWKAGQKVTINLVPEVDVDELLQRSLDKHPNQSLKNTLAKVLPKRLVEVLIERKVFADKPLKQFNVKQLEAIAKQLENWQIAPNGTEGYRTAEVTLGGVDTNHLSSKTMECKQINGLYFIGEVMDVTGWLGGYNFQWCWSSGFAAGQWV</sequence>
<evidence type="ECO:0000256" key="1">
    <source>
        <dbReference type="ARBA" id="ARBA00001974"/>
    </source>
</evidence>
<dbReference type="InterPro" id="IPR004792">
    <property type="entry name" value="BaiN-like"/>
</dbReference>
<dbReference type="InterPro" id="IPR057661">
    <property type="entry name" value="RsdA/BaiN/AoA(So)_Rossmann"/>
</dbReference>
<keyword evidence="2" id="KW-0285">Flavoprotein</keyword>
<feature type="domain" description="RsdA/BaiN/AoA(So)-like Rossmann fold-like" evidence="4">
    <location>
        <begin position="6"/>
        <end position="395"/>
    </location>
</feature>
<protein>
    <recommendedName>
        <fullName evidence="8">Flavoprotein</fullName>
    </recommendedName>
</protein>
<dbReference type="Gene3D" id="1.10.8.260">
    <property type="entry name" value="HI0933 insert domain-like"/>
    <property type="match status" value="1"/>
</dbReference>
<evidence type="ECO:0000259" key="5">
    <source>
        <dbReference type="Pfam" id="PF22780"/>
    </source>
</evidence>
<dbReference type="RefSeq" id="WP_049846347.1">
    <property type="nucleotide sequence ID" value="NZ_LLEI02000018.1"/>
</dbReference>
<evidence type="ECO:0000256" key="3">
    <source>
        <dbReference type="ARBA" id="ARBA00022827"/>
    </source>
</evidence>
<reference evidence="6 7" key="1">
    <citation type="journal article" date="2016" name="Syst. Appl. Microbiol.">
        <title>Vibrio bivalvicida sp. nov., a novel larval pathogen for bivalve molluscs reared in a hatchery.</title>
        <authorList>
            <person name="Dubert J."/>
            <person name="Romalde J.L."/>
            <person name="Prado S."/>
            <person name="Barja J.L."/>
        </authorList>
    </citation>
    <scope>NUCLEOTIDE SEQUENCE [LARGE SCALE GENOMIC DNA]</scope>
    <source>
        <strain evidence="6 7">605</strain>
    </source>
</reference>
<feature type="domain" description="RsdA/BaiN/AoA(So)-like insert" evidence="5">
    <location>
        <begin position="192"/>
        <end position="342"/>
    </location>
</feature>
<dbReference type="SUPFAM" id="SSF51905">
    <property type="entry name" value="FAD/NAD(P)-binding domain"/>
    <property type="match status" value="1"/>
</dbReference>
<comment type="cofactor">
    <cofactor evidence="1">
        <name>FAD</name>
        <dbReference type="ChEBI" id="CHEBI:57692"/>
    </cofactor>
</comment>
<evidence type="ECO:0000259" key="4">
    <source>
        <dbReference type="Pfam" id="PF03486"/>
    </source>
</evidence>
<comment type="caution">
    <text evidence="6">The sequence shown here is derived from an EMBL/GenBank/DDBJ whole genome shotgun (WGS) entry which is preliminary data.</text>
</comment>
<dbReference type="Proteomes" id="UP000078406">
    <property type="component" value="Unassembled WGS sequence"/>
</dbReference>
<evidence type="ECO:0000256" key="2">
    <source>
        <dbReference type="ARBA" id="ARBA00022630"/>
    </source>
</evidence>
<dbReference type="PRINTS" id="PR00411">
    <property type="entry name" value="PNDRDTASEI"/>
</dbReference>
<evidence type="ECO:0000313" key="7">
    <source>
        <dbReference type="Proteomes" id="UP000078406"/>
    </source>
</evidence>
<dbReference type="InterPro" id="IPR036188">
    <property type="entry name" value="FAD/NAD-bd_sf"/>
</dbReference>
<evidence type="ECO:0008006" key="8">
    <source>
        <dbReference type="Google" id="ProtNLM"/>
    </source>
</evidence>
<organism evidence="6 7">
    <name type="scientific">Vibrio bivalvicida</name>
    <dbReference type="NCBI Taxonomy" id="1276888"/>
    <lineage>
        <taxon>Bacteria</taxon>
        <taxon>Pseudomonadati</taxon>
        <taxon>Pseudomonadota</taxon>
        <taxon>Gammaproteobacteria</taxon>
        <taxon>Vibrionales</taxon>
        <taxon>Vibrionaceae</taxon>
        <taxon>Vibrio</taxon>
        <taxon>Vibrio oreintalis group</taxon>
    </lineage>
</organism>
<dbReference type="AlphaFoldDB" id="A0A177Y3T8"/>
<gene>
    <name evidence="6" type="ORF">APB76_04270</name>
</gene>
<dbReference type="PANTHER" id="PTHR42887:SF2">
    <property type="entry name" value="OS12G0638800 PROTEIN"/>
    <property type="match status" value="1"/>
</dbReference>
<dbReference type="NCBIfam" id="TIGR00275">
    <property type="entry name" value="aminoacetone oxidase family FAD-binding enzyme"/>
    <property type="match status" value="1"/>
</dbReference>
<dbReference type="Gene3D" id="3.50.50.60">
    <property type="entry name" value="FAD/NAD(P)-binding domain"/>
    <property type="match status" value="1"/>
</dbReference>
<proteinExistence type="predicted"/>
<dbReference type="InterPro" id="IPR055178">
    <property type="entry name" value="RsdA/BaiN/AoA(So)-like_dom"/>
</dbReference>
<name>A0A177Y3T8_9VIBR</name>
<dbReference type="InterPro" id="IPR023166">
    <property type="entry name" value="BaiN-like_dom_sf"/>
</dbReference>
<evidence type="ECO:0000313" key="6">
    <source>
        <dbReference type="EMBL" id="OAJ95540.1"/>
    </source>
</evidence>
<keyword evidence="3" id="KW-0274">FAD</keyword>
<dbReference type="SUPFAM" id="SSF160996">
    <property type="entry name" value="HI0933 insert domain-like"/>
    <property type="match status" value="1"/>
</dbReference>
<accession>A0A177Y3T8</accession>
<dbReference type="Gene3D" id="2.40.30.10">
    <property type="entry name" value="Translation factors"/>
    <property type="match status" value="1"/>
</dbReference>